<sequence length="131" mass="15238">MCVSVDLKCRLSLIAFITLSGLFQTTSSVQRSLTSGELQGHHKRVEKTICMVVDYYLELYGVYRAYKKNPKQEITLIENLQKKEPVVNKALQEDKTHCEEKQMKILNMTLTCIEEMWMFVMKKAGIHQTVY</sequence>
<evidence type="ECO:0000313" key="2">
    <source>
        <dbReference type="EMBL" id="JAT38980.1"/>
    </source>
</evidence>
<protein>
    <recommendedName>
        <fullName evidence="3">Interleukin-6</fullName>
    </recommendedName>
</protein>
<evidence type="ECO:0008006" key="3">
    <source>
        <dbReference type="Google" id="ProtNLM"/>
    </source>
</evidence>
<accession>A0A1B6MSR8</accession>
<feature type="signal peptide" evidence="1">
    <location>
        <begin position="1"/>
        <end position="28"/>
    </location>
</feature>
<keyword evidence="1" id="KW-0732">Signal</keyword>
<organism evidence="2">
    <name type="scientific">Graphocephala atropunctata</name>
    <dbReference type="NCBI Taxonomy" id="36148"/>
    <lineage>
        <taxon>Eukaryota</taxon>
        <taxon>Metazoa</taxon>
        <taxon>Ecdysozoa</taxon>
        <taxon>Arthropoda</taxon>
        <taxon>Hexapoda</taxon>
        <taxon>Insecta</taxon>
        <taxon>Pterygota</taxon>
        <taxon>Neoptera</taxon>
        <taxon>Paraneoptera</taxon>
        <taxon>Hemiptera</taxon>
        <taxon>Auchenorrhyncha</taxon>
        <taxon>Membracoidea</taxon>
        <taxon>Cicadellidae</taxon>
        <taxon>Cicadellinae</taxon>
        <taxon>Cicadellini</taxon>
        <taxon>Graphocephala</taxon>
    </lineage>
</organism>
<dbReference type="AlphaFoldDB" id="A0A1B6MSR8"/>
<dbReference type="EMBL" id="GEBQ01000997">
    <property type="protein sequence ID" value="JAT38980.1"/>
    <property type="molecule type" value="Transcribed_RNA"/>
</dbReference>
<name>A0A1B6MSR8_9HEMI</name>
<reference evidence="2" key="1">
    <citation type="submission" date="2015-11" db="EMBL/GenBank/DDBJ databases">
        <title>De novo transcriptome assembly of four potential Pierce s Disease insect vectors from Arizona vineyards.</title>
        <authorList>
            <person name="Tassone E.E."/>
        </authorList>
    </citation>
    <scope>NUCLEOTIDE SEQUENCE</scope>
</reference>
<gene>
    <name evidence="2" type="ORF">g.6193</name>
</gene>
<proteinExistence type="predicted"/>
<feature type="chain" id="PRO_5008588572" description="Interleukin-6" evidence="1">
    <location>
        <begin position="29"/>
        <end position="131"/>
    </location>
</feature>
<evidence type="ECO:0000256" key="1">
    <source>
        <dbReference type="SAM" id="SignalP"/>
    </source>
</evidence>